<evidence type="ECO:0000313" key="2">
    <source>
        <dbReference type="Proteomes" id="UP001153269"/>
    </source>
</evidence>
<accession>A0A9N7VWL3</accession>
<dbReference type="Proteomes" id="UP001153269">
    <property type="component" value="Unassembled WGS sequence"/>
</dbReference>
<organism evidence="1 2">
    <name type="scientific">Pleuronectes platessa</name>
    <name type="common">European plaice</name>
    <dbReference type="NCBI Taxonomy" id="8262"/>
    <lineage>
        <taxon>Eukaryota</taxon>
        <taxon>Metazoa</taxon>
        <taxon>Chordata</taxon>
        <taxon>Craniata</taxon>
        <taxon>Vertebrata</taxon>
        <taxon>Euteleostomi</taxon>
        <taxon>Actinopterygii</taxon>
        <taxon>Neopterygii</taxon>
        <taxon>Teleostei</taxon>
        <taxon>Neoteleostei</taxon>
        <taxon>Acanthomorphata</taxon>
        <taxon>Carangaria</taxon>
        <taxon>Pleuronectiformes</taxon>
        <taxon>Pleuronectoidei</taxon>
        <taxon>Pleuronectidae</taxon>
        <taxon>Pleuronectes</taxon>
    </lineage>
</organism>
<comment type="caution">
    <text evidence="1">The sequence shown here is derived from an EMBL/GenBank/DDBJ whole genome shotgun (WGS) entry which is preliminary data.</text>
</comment>
<name>A0A9N7VWL3_PLEPL</name>
<sequence>MTHTRRPAYLNGFIRERVLGSASSVETVGALSPSRALPKISQFKGCTGGSIAIGPPAEDADATAAEPASRASRCLYYPNPSSVAKDLLPCVTPARRHLGNRCRGELPAGMADLSWLRSTELQSTALPQDDDPLCRKILDEGLKDICPALK</sequence>
<reference evidence="1" key="1">
    <citation type="submission" date="2020-03" db="EMBL/GenBank/DDBJ databases">
        <authorList>
            <person name="Weist P."/>
        </authorList>
    </citation>
    <scope>NUCLEOTIDE SEQUENCE</scope>
</reference>
<protein>
    <submittedName>
        <fullName evidence="1">Uncharacterized protein</fullName>
    </submittedName>
</protein>
<proteinExistence type="predicted"/>
<keyword evidence="2" id="KW-1185">Reference proteome</keyword>
<dbReference type="AlphaFoldDB" id="A0A9N7VWL3"/>
<evidence type="ECO:0000313" key="1">
    <source>
        <dbReference type="EMBL" id="CAB1456537.1"/>
    </source>
</evidence>
<dbReference type="EMBL" id="CADEAL010004302">
    <property type="protein sequence ID" value="CAB1456537.1"/>
    <property type="molecule type" value="Genomic_DNA"/>
</dbReference>
<gene>
    <name evidence="1" type="ORF">PLEPLA_LOCUS44321</name>
</gene>